<protein>
    <submittedName>
        <fullName evidence="1">Uncharacterized protein</fullName>
    </submittedName>
</protein>
<accession>A0A0A9CKP5</accession>
<dbReference type="EMBL" id="GBRH01223920">
    <property type="protein sequence ID" value="JAD73975.1"/>
    <property type="molecule type" value="Transcribed_RNA"/>
</dbReference>
<sequence length="26" mass="2896">MVPSRKQPSCAQRCRTGDSSWLVTMA</sequence>
<reference evidence="1" key="1">
    <citation type="submission" date="2014-09" db="EMBL/GenBank/DDBJ databases">
        <authorList>
            <person name="Magalhaes I.L.F."/>
            <person name="Oliveira U."/>
            <person name="Santos F.R."/>
            <person name="Vidigal T.H.D.A."/>
            <person name="Brescovit A.D."/>
            <person name="Santos A.J."/>
        </authorList>
    </citation>
    <scope>NUCLEOTIDE SEQUENCE</scope>
    <source>
        <tissue evidence="1">Shoot tissue taken approximately 20 cm above the soil surface</tissue>
    </source>
</reference>
<reference evidence="1" key="2">
    <citation type="journal article" date="2015" name="Data Brief">
        <title>Shoot transcriptome of the giant reed, Arundo donax.</title>
        <authorList>
            <person name="Barrero R.A."/>
            <person name="Guerrero F.D."/>
            <person name="Moolhuijzen P."/>
            <person name="Goolsby J.A."/>
            <person name="Tidwell J."/>
            <person name="Bellgard S.E."/>
            <person name="Bellgard M.I."/>
        </authorList>
    </citation>
    <scope>NUCLEOTIDE SEQUENCE</scope>
    <source>
        <tissue evidence="1">Shoot tissue taken approximately 20 cm above the soil surface</tissue>
    </source>
</reference>
<proteinExistence type="predicted"/>
<evidence type="ECO:0000313" key="1">
    <source>
        <dbReference type="EMBL" id="JAD73975.1"/>
    </source>
</evidence>
<organism evidence="1">
    <name type="scientific">Arundo donax</name>
    <name type="common">Giant reed</name>
    <name type="synonym">Donax arundinaceus</name>
    <dbReference type="NCBI Taxonomy" id="35708"/>
    <lineage>
        <taxon>Eukaryota</taxon>
        <taxon>Viridiplantae</taxon>
        <taxon>Streptophyta</taxon>
        <taxon>Embryophyta</taxon>
        <taxon>Tracheophyta</taxon>
        <taxon>Spermatophyta</taxon>
        <taxon>Magnoliopsida</taxon>
        <taxon>Liliopsida</taxon>
        <taxon>Poales</taxon>
        <taxon>Poaceae</taxon>
        <taxon>PACMAD clade</taxon>
        <taxon>Arundinoideae</taxon>
        <taxon>Arundineae</taxon>
        <taxon>Arundo</taxon>
    </lineage>
</organism>
<dbReference type="AlphaFoldDB" id="A0A0A9CKP5"/>
<name>A0A0A9CKP5_ARUDO</name>